<evidence type="ECO:0008006" key="3">
    <source>
        <dbReference type="Google" id="ProtNLM"/>
    </source>
</evidence>
<organism evidence="1 2">
    <name type="scientific">Aspergillus pseudocaelatus</name>
    <dbReference type="NCBI Taxonomy" id="1825620"/>
    <lineage>
        <taxon>Eukaryota</taxon>
        <taxon>Fungi</taxon>
        <taxon>Dikarya</taxon>
        <taxon>Ascomycota</taxon>
        <taxon>Pezizomycotina</taxon>
        <taxon>Eurotiomycetes</taxon>
        <taxon>Eurotiomycetidae</taxon>
        <taxon>Eurotiales</taxon>
        <taxon>Aspergillaceae</taxon>
        <taxon>Aspergillus</taxon>
        <taxon>Aspergillus subgen. Circumdati</taxon>
    </lineage>
</organism>
<dbReference type="InterPro" id="IPR032675">
    <property type="entry name" value="LRR_dom_sf"/>
</dbReference>
<dbReference type="Proteomes" id="UP000325395">
    <property type="component" value="Unassembled WGS sequence"/>
</dbReference>
<dbReference type="PANTHER" id="PTHR38926">
    <property type="entry name" value="F-BOX DOMAIN CONTAINING PROTEIN, EXPRESSED"/>
    <property type="match status" value="1"/>
</dbReference>
<dbReference type="PANTHER" id="PTHR38926:SF72">
    <property type="entry name" value="IM:7136021-RELATED"/>
    <property type="match status" value="1"/>
</dbReference>
<name>A0ABQ6WNN7_9EURO</name>
<accession>A0ABQ6WNN7</accession>
<dbReference type="Gene3D" id="3.80.10.10">
    <property type="entry name" value="Ribonuclease Inhibitor"/>
    <property type="match status" value="1"/>
</dbReference>
<sequence length="491" mass="55393">MIFSTSFSKFSEISTTTTAGLEDVENAAIRKWAAMWRSITLSVLEHTYLPYYSYIHYLDLEGLWHLLCDLYTDNNKGAFFTPEIDDYLSPAYGMKGNRWLRSSAKSFDKDFVLLTIGSGYIITTHRTRRHLTGYQVQPSELAEFLQQLPSLQTLSVSSGASLTDHVRDTIRNHCPDLKQLTIHSWDGEQPISSHSHLGPRMIRALGSHWNSLRELKLAYLGITAINELLSLTVPPALKVLVLENTINVRYIEACSQLTPRVAGWISSCKALQQLELKQFMDNELILAQALLEKSLRLSSLSLAGYSIRNASLFHEALHHQPSLQYLYLKGEGSDKPEHNKSLFQAISQLNNLRELELEGVSDGFTTDDVIALTPLFPNLERLSIGGKYFRDDIWNAFLCLPKLKSLLILGRSEFKAKGVLDFIGQLGPGNRGFSLSILKSTIDTNIHEFAEAYIRDALISKLGGYFDFALEDPEEEFETESEIESEDDISE</sequence>
<dbReference type="SUPFAM" id="SSF52047">
    <property type="entry name" value="RNI-like"/>
    <property type="match status" value="1"/>
</dbReference>
<evidence type="ECO:0000313" key="1">
    <source>
        <dbReference type="EMBL" id="KAE8418732.1"/>
    </source>
</evidence>
<keyword evidence="2" id="KW-1185">Reference proteome</keyword>
<reference evidence="1 2" key="1">
    <citation type="submission" date="2019-04" db="EMBL/GenBank/DDBJ databases">
        <authorList>
            <consortium name="DOE Joint Genome Institute"/>
            <person name="Mondo S."/>
            <person name="Kjaerbolling I."/>
            <person name="Vesth T."/>
            <person name="Frisvad J.C."/>
            <person name="Nybo J.L."/>
            <person name="Theobald S."/>
            <person name="Kildgaard S."/>
            <person name="Isbrandt T."/>
            <person name="Kuo A."/>
            <person name="Sato A."/>
            <person name="Lyhne E.K."/>
            <person name="Kogle M.E."/>
            <person name="Wiebenga A."/>
            <person name="Kun R.S."/>
            <person name="Lubbers R.J."/>
            <person name="Makela M.R."/>
            <person name="Barry K."/>
            <person name="Chovatia M."/>
            <person name="Clum A."/>
            <person name="Daum C."/>
            <person name="Haridas S."/>
            <person name="He G."/>
            <person name="LaButti K."/>
            <person name="Lipzen A."/>
            <person name="Riley R."/>
            <person name="Salamov A."/>
            <person name="Simmons B.A."/>
            <person name="Magnuson J.K."/>
            <person name="Henrissat B."/>
            <person name="Mortensen U.H."/>
            <person name="Larsen T.O."/>
            <person name="Devries R.P."/>
            <person name="Grigoriev I.V."/>
            <person name="Machida M."/>
            <person name="Baker S.E."/>
            <person name="Andersen M.R."/>
            <person name="Cantor M.N."/>
            <person name="Hua S.X."/>
        </authorList>
    </citation>
    <scope>NUCLEOTIDE SEQUENCE [LARGE SCALE GENOMIC DNA]</scope>
    <source>
        <strain evidence="1 2">CBS 117616</strain>
    </source>
</reference>
<dbReference type="EMBL" id="ML735724">
    <property type="protein sequence ID" value="KAE8418732.1"/>
    <property type="molecule type" value="Genomic_DNA"/>
</dbReference>
<protein>
    <recommendedName>
        <fullName evidence="3">F-box domain-containing protein</fullName>
    </recommendedName>
</protein>
<evidence type="ECO:0000313" key="2">
    <source>
        <dbReference type="Proteomes" id="UP000325395"/>
    </source>
</evidence>
<gene>
    <name evidence="1" type="ORF">BDV36DRAFT_308458</name>
</gene>
<proteinExistence type="predicted"/>